<evidence type="ECO:0000259" key="1">
    <source>
        <dbReference type="Pfam" id="PF00294"/>
    </source>
</evidence>
<dbReference type="OMA" id="FLEGAIC"/>
<dbReference type="GeneID" id="19114869"/>
<evidence type="ECO:0000313" key="3">
    <source>
        <dbReference type="Proteomes" id="UP000011761"/>
    </source>
</evidence>
<gene>
    <name evidence="2" type="ORF">BAUCODRAFT_492594</name>
</gene>
<dbReference type="AlphaFoldDB" id="M2N9P7"/>
<protein>
    <recommendedName>
        <fullName evidence="1">Carbohydrate kinase PfkB domain-containing protein</fullName>
    </recommendedName>
</protein>
<dbReference type="InterPro" id="IPR011611">
    <property type="entry name" value="PfkB_dom"/>
</dbReference>
<accession>M2N9P7</accession>
<dbReference type="PANTHER" id="PTHR47098:SF1">
    <property type="entry name" value="PFKB FAMILY CARBOHYDRATE KINASE SUPERFAMILY (AFU_ORTHOLOGUE AFUA_4G09500)"/>
    <property type="match status" value="1"/>
</dbReference>
<dbReference type="Proteomes" id="UP000011761">
    <property type="component" value="Unassembled WGS sequence"/>
</dbReference>
<dbReference type="PANTHER" id="PTHR47098">
    <property type="entry name" value="PROTEIN MAK32"/>
    <property type="match status" value="1"/>
</dbReference>
<dbReference type="Pfam" id="PF00294">
    <property type="entry name" value="PfkB"/>
    <property type="match status" value="1"/>
</dbReference>
<dbReference type="KEGG" id="bcom:BAUCODRAFT_492594"/>
<dbReference type="RefSeq" id="XP_007677022.1">
    <property type="nucleotide sequence ID" value="XM_007678832.1"/>
</dbReference>
<dbReference type="InterPro" id="IPR029056">
    <property type="entry name" value="Ribokinase-like"/>
</dbReference>
<dbReference type="eggNOG" id="ENOG502SPQW">
    <property type="taxonomic scope" value="Eukaryota"/>
</dbReference>
<evidence type="ECO:0000313" key="2">
    <source>
        <dbReference type="EMBL" id="EMC95520.1"/>
    </source>
</evidence>
<dbReference type="Gene3D" id="3.40.1190.20">
    <property type="match status" value="1"/>
</dbReference>
<organism evidence="2 3">
    <name type="scientific">Baudoinia panamericana (strain UAMH 10762)</name>
    <name type="common">Angels' share fungus</name>
    <name type="synonym">Baudoinia compniacensis (strain UAMH 10762)</name>
    <dbReference type="NCBI Taxonomy" id="717646"/>
    <lineage>
        <taxon>Eukaryota</taxon>
        <taxon>Fungi</taxon>
        <taxon>Dikarya</taxon>
        <taxon>Ascomycota</taxon>
        <taxon>Pezizomycotina</taxon>
        <taxon>Dothideomycetes</taxon>
        <taxon>Dothideomycetidae</taxon>
        <taxon>Mycosphaerellales</taxon>
        <taxon>Teratosphaeriaceae</taxon>
        <taxon>Baudoinia</taxon>
    </lineage>
</organism>
<proteinExistence type="predicted"/>
<dbReference type="EMBL" id="KB445556">
    <property type="protein sequence ID" value="EMC95520.1"/>
    <property type="molecule type" value="Genomic_DNA"/>
</dbReference>
<dbReference type="STRING" id="717646.M2N9P7"/>
<name>M2N9P7_BAUPA</name>
<dbReference type="SUPFAM" id="SSF53613">
    <property type="entry name" value="Ribokinase-like"/>
    <property type="match status" value="1"/>
</dbReference>
<dbReference type="HOGENOM" id="CLU_032834_2_0_1"/>
<keyword evidence="3" id="KW-1185">Reference proteome</keyword>
<reference evidence="2 3" key="1">
    <citation type="journal article" date="2012" name="PLoS Pathog.">
        <title>Diverse lifestyles and strategies of plant pathogenesis encoded in the genomes of eighteen Dothideomycetes fungi.</title>
        <authorList>
            <person name="Ohm R.A."/>
            <person name="Feau N."/>
            <person name="Henrissat B."/>
            <person name="Schoch C.L."/>
            <person name="Horwitz B.A."/>
            <person name="Barry K.W."/>
            <person name="Condon B.J."/>
            <person name="Copeland A.C."/>
            <person name="Dhillon B."/>
            <person name="Glaser F."/>
            <person name="Hesse C.N."/>
            <person name="Kosti I."/>
            <person name="LaButti K."/>
            <person name="Lindquist E.A."/>
            <person name="Lucas S."/>
            <person name="Salamov A.A."/>
            <person name="Bradshaw R.E."/>
            <person name="Ciuffetti L."/>
            <person name="Hamelin R.C."/>
            <person name="Kema G.H.J."/>
            <person name="Lawrence C."/>
            <person name="Scott J.A."/>
            <person name="Spatafora J.W."/>
            <person name="Turgeon B.G."/>
            <person name="de Wit P.J.G.M."/>
            <person name="Zhong S."/>
            <person name="Goodwin S.B."/>
            <person name="Grigoriev I.V."/>
        </authorList>
    </citation>
    <scope>NUCLEOTIDE SEQUENCE [LARGE SCALE GENOMIC DNA]</scope>
    <source>
        <strain evidence="2 3">UAMH 10762</strain>
    </source>
</reference>
<sequence length="349" mass="37808">MSGSSVIRLVALGNGVWLDEIRRTGQQPIRDVPGGSVTFATVGARLFVPDEPRSIGLVFHAGADFPPDVIELFRSWGVTLDLKHVKAPSARGVVFYDEANDERKGFERLTKPLPITVDDLSGTRLLAASAFHFFGTAQYVEESVSHLVRLRQANHHSQTRPFVVWEPEAKSCRPDTLSAHQQAASSVNVFSPNHLELASFFADATATFDKAVIERHAAMFLDAGIGTNGEGCIIVRAASHGCLVMSRQVEARWLPAYYEPGSGKIIDATGAGNAFLGAFIIGWLETGSFLEGAICGQVAASFVIEQVGLPRLSGHGSSEVWNDCNVIDRLVAYRKRFKEDGEKGGRGGR</sequence>
<dbReference type="OrthoDB" id="497927at2759"/>
<feature type="domain" description="Carbohydrate kinase PfkB" evidence="1">
    <location>
        <begin position="138"/>
        <end position="308"/>
    </location>
</feature>